<evidence type="ECO:0000313" key="18">
    <source>
        <dbReference type="EMBL" id="SMP60933.1"/>
    </source>
</evidence>
<dbReference type="SUPFAM" id="SSF56935">
    <property type="entry name" value="Porins"/>
    <property type="match status" value="1"/>
</dbReference>
<dbReference type="EMBL" id="FXUI01000003">
    <property type="protein sequence ID" value="SMP60933.1"/>
    <property type="molecule type" value="Genomic_DNA"/>
</dbReference>
<evidence type="ECO:0000256" key="5">
    <source>
        <dbReference type="ARBA" id="ARBA00022692"/>
    </source>
</evidence>
<keyword evidence="2 11" id="KW-0813">Transport</keyword>
<feature type="short sequence motif" description="TonB box" evidence="12">
    <location>
        <begin position="41"/>
        <end position="47"/>
    </location>
</feature>
<feature type="signal peptide" evidence="15">
    <location>
        <begin position="1"/>
        <end position="28"/>
    </location>
</feature>
<dbReference type="PROSITE" id="PS00430">
    <property type="entry name" value="TONB_DEPENDENT_REC_1"/>
    <property type="match status" value="1"/>
</dbReference>
<evidence type="ECO:0000256" key="1">
    <source>
        <dbReference type="ARBA" id="ARBA00004571"/>
    </source>
</evidence>
<dbReference type="InterPro" id="IPR039426">
    <property type="entry name" value="TonB-dep_rcpt-like"/>
</dbReference>
<feature type="compositionally biased region" description="Basic and acidic residues" evidence="14">
    <location>
        <begin position="218"/>
        <end position="237"/>
    </location>
</feature>
<name>A0ABY1Q634_9SPHN</name>
<keyword evidence="4" id="KW-0410">Iron transport</keyword>
<keyword evidence="15" id="KW-0732">Signal</keyword>
<keyword evidence="8 12" id="KW-0798">TonB box</keyword>
<dbReference type="InterPro" id="IPR012910">
    <property type="entry name" value="Plug_dom"/>
</dbReference>
<evidence type="ECO:0000256" key="8">
    <source>
        <dbReference type="ARBA" id="ARBA00023077"/>
    </source>
</evidence>
<keyword evidence="19" id="KW-1185">Reference proteome</keyword>
<protein>
    <submittedName>
        <fullName evidence="18">Iron complex outermembrane recepter protein</fullName>
    </submittedName>
</protein>
<proteinExistence type="inferred from homology"/>
<evidence type="ECO:0000256" key="13">
    <source>
        <dbReference type="RuleBase" id="RU003357"/>
    </source>
</evidence>
<dbReference type="InterPro" id="IPR010916">
    <property type="entry name" value="TonB_box_CS"/>
</dbReference>
<feature type="domain" description="TonB-dependent receptor plug" evidence="17">
    <location>
        <begin position="53"/>
        <end position="163"/>
    </location>
</feature>
<dbReference type="InterPro" id="IPR036942">
    <property type="entry name" value="Beta-barrel_TonB_sf"/>
</dbReference>
<sequence length="841" mass="89691">MKKAFHVHRASALAIGVSLIAVSQPAAAQDTGADAAPALDTIVVTAQKRSQNLQDVPIAISAIDSAKIEKLGVQDARDLSGLAPNVTIVSGTTSNSAAVISMRGISNGGSETFGVDTASGLYVDGVYISRSGAAGLDVADIERVEVLRGPQGTLFGRNTTGGAIHFISRAPSNEFRLKAEGGYGNFDAWNGRITVDPGAIAGIATSFSYSHRQRDGVVDNILEPRDSRDPGSRKSDSFRGAAKIELGGTGSIQYIFDWSKVSGSPMAFQLTNVSDGTPRNIVVDGQQLVVTQPAPVEQYLQSATFANADCAALAEPRRAYRSKICNDISSYAVDEIWGHNLQVENDFDIFKVKMTSGYRIWHSDSVSDLDGLGAFSGPAFTPTSLLNGLPASVLQGIVPAASIPFISSAAVPTVQQNLFETSNTRRHRQLSQEIEVSGNSDHLDWVVGGFYFWEKGSEYNPQNSGFVLDTNSILSRYGSAVAAANPARYRLVQTLTTLSYTAEAESSALYGQATYYPGGRGSGLRVTAGGRYTWDNKRLFRTQNGAVPFAVPQVGKASYSKFTWNLMLGYDLADGISSYARVATGYRSGGFNASDPVASGTNTIPSFGQENVTSYEVGLKTELFHRRVRFNVAGYYNVYKDLAVNVPVPDAPQGTFSTRIANAGKVNYAGFEAELQAILTDNFSIDGAIGYVNVDYKEFLGGKSTVPGAPAVDIASIAVPSYTSPWTGNIALNAQFPIGAGSARLVGRVGYTHEDGKYSFPTALSAPFNDAIKGDDRDLIDAQIGIDRIPLGNAEGEIRIWGKNLTNAKDFVRGIDFGQLGYAGGYYADPRTYGITIGVKY</sequence>
<dbReference type="Pfam" id="PF00593">
    <property type="entry name" value="TonB_dep_Rec_b-barrel"/>
    <property type="match status" value="1"/>
</dbReference>
<comment type="caution">
    <text evidence="18">The sequence shown here is derived from an EMBL/GenBank/DDBJ whole genome shotgun (WGS) entry which is preliminary data.</text>
</comment>
<evidence type="ECO:0000256" key="9">
    <source>
        <dbReference type="ARBA" id="ARBA00023136"/>
    </source>
</evidence>
<dbReference type="Proteomes" id="UP001157910">
    <property type="component" value="Unassembled WGS sequence"/>
</dbReference>
<evidence type="ECO:0000256" key="3">
    <source>
        <dbReference type="ARBA" id="ARBA00022452"/>
    </source>
</evidence>
<keyword evidence="5 11" id="KW-0812">Transmembrane</keyword>
<evidence type="ECO:0000313" key="19">
    <source>
        <dbReference type="Proteomes" id="UP001157910"/>
    </source>
</evidence>
<dbReference type="Pfam" id="PF07715">
    <property type="entry name" value="Plug"/>
    <property type="match status" value="1"/>
</dbReference>
<evidence type="ECO:0000256" key="2">
    <source>
        <dbReference type="ARBA" id="ARBA00022448"/>
    </source>
</evidence>
<dbReference type="PROSITE" id="PS52016">
    <property type="entry name" value="TONB_DEPENDENT_REC_3"/>
    <property type="match status" value="1"/>
</dbReference>
<evidence type="ECO:0000259" key="17">
    <source>
        <dbReference type="Pfam" id="PF07715"/>
    </source>
</evidence>
<comment type="subcellular location">
    <subcellularLocation>
        <location evidence="1 11">Cell outer membrane</location>
        <topology evidence="1 11">Multi-pass membrane protein</topology>
    </subcellularLocation>
</comment>
<evidence type="ECO:0000256" key="7">
    <source>
        <dbReference type="ARBA" id="ARBA00023065"/>
    </source>
</evidence>
<comment type="similarity">
    <text evidence="11 13">Belongs to the TonB-dependent receptor family.</text>
</comment>
<feature type="chain" id="PRO_5047428630" evidence="15">
    <location>
        <begin position="29"/>
        <end position="841"/>
    </location>
</feature>
<dbReference type="RefSeq" id="WP_283405613.1">
    <property type="nucleotide sequence ID" value="NZ_FXUI01000003.1"/>
</dbReference>
<evidence type="ECO:0000256" key="11">
    <source>
        <dbReference type="PROSITE-ProRule" id="PRU01360"/>
    </source>
</evidence>
<keyword evidence="9 11" id="KW-0472">Membrane</keyword>
<evidence type="ECO:0000259" key="16">
    <source>
        <dbReference type="Pfam" id="PF00593"/>
    </source>
</evidence>
<evidence type="ECO:0000256" key="12">
    <source>
        <dbReference type="PROSITE-ProRule" id="PRU10143"/>
    </source>
</evidence>
<accession>A0ABY1Q634</accession>
<evidence type="ECO:0000256" key="14">
    <source>
        <dbReference type="SAM" id="MobiDB-lite"/>
    </source>
</evidence>
<keyword evidence="6" id="KW-0408">Iron</keyword>
<dbReference type="InterPro" id="IPR000531">
    <property type="entry name" value="Beta-barrel_TonB"/>
</dbReference>
<evidence type="ECO:0000256" key="10">
    <source>
        <dbReference type="ARBA" id="ARBA00023237"/>
    </source>
</evidence>
<dbReference type="Gene3D" id="2.40.170.20">
    <property type="entry name" value="TonB-dependent receptor, beta-barrel domain"/>
    <property type="match status" value="2"/>
</dbReference>
<gene>
    <name evidence="18" type="ORF">SAMN06296065_103168</name>
</gene>
<evidence type="ECO:0000256" key="6">
    <source>
        <dbReference type="ARBA" id="ARBA00023004"/>
    </source>
</evidence>
<evidence type="ECO:0000256" key="4">
    <source>
        <dbReference type="ARBA" id="ARBA00022496"/>
    </source>
</evidence>
<feature type="region of interest" description="Disordered" evidence="14">
    <location>
        <begin position="218"/>
        <end position="240"/>
    </location>
</feature>
<keyword evidence="3 11" id="KW-1134">Transmembrane beta strand</keyword>
<organism evidence="18 19">
    <name type="scientific">Novosphingobium panipatense</name>
    <dbReference type="NCBI Taxonomy" id="428991"/>
    <lineage>
        <taxon>Bacteria</taxon>
        <taxon>Pseudomonadati</taxon>
        <taxon>Pseudomonadota</taxon>
        <taxon>Alphaproteobacteria</taxon>
        <taxon>Sphingomonadales</taxon>
        <taxon>Sphingomonadaceae</taxon>
        <taxon>Novosphingobium</taxon>
    </lineage>
</organism>
<feature type="domain" description="TonB-dependent receptor-like beta-barrel" evidence="16">
    <location>
        <begin position="337"/>
        <end position="784"/>
    </location>
</feature>
<keyword evidence="10 11" id="KW-0998">Cell outer membrane</keyword>
<dbReference type="PANTHER" id="PTHR32552:SF81">
    <property type="entry name" value="TONB-DEPENDENT OUTER MEMBRANE RECEPTOR"/>
    <property type="match status" value="1"/>
</dbReference>
<evidence type="ECO:0000256" key="15">
    <source>
        <dbReference type="SAM" id="SignalP"/>
    </source>
</evidence>
<dbReference type="PANTHER" id="PTHR32552">
    <property type="entry name" value="FERRICHROME IRON RECEPTOR-RELATED"/>
    <property type="match status" value="1"/>
</dbReference>
<reference evidence="18 19" key="1">
    <citation type="submission" date="2017-05" db="EMBL/GenBank/DDBJ databases">
        <authorList>
            <person name="Varghese N."/>
            <person name="Submissions S."/>
        </authorList>
    </citation>
    <scope>NUCLEOTIDE SEQUENCE [LARGE SCALE GENOMIC DNA]</scope>
    <source>
        <strain evidence="18 19">SM16</strain>
    </source>
</reference>
<keyword evidence="7" id="KW-0406">Ion transport</keyword>